<dbReference type="InterPro" id="IPR012990">
    <property type="entry name" value="Beta-sandwich_Sec23_24"/>
</dbReference>
<evidence type="ECO:0000256" key="3">
    <source>
        <dbReference type="ARBA" id="ARBA00022927"/>
    </source>
</evidence>
<dbReference type="GO" id="GO:0006886">
    <property type="term" value="P:intracellular protein transport"/>
    <property type="evidence" value="ECO:0007669"/>
    <property type="project" value="InterPro"/>
</dbReference>
<dbReference type="InterPro" id="IPR006900">
    <property type="entry name" value="Sec23/24_helical_dom"/>
</dbReference>
<dbReference type="Pfam" id="PF04810">
    <property type="entry name" value="zf-Sec23_Sec24"/>
    <property type="match status" value="1"/>
</dbReference>
<sequence length="858" mass="94876">MDDLKATHFSSMYAHPNHIPQPPHSAGTNYKGLRPRIDPSQVPSPIDAIERDRQVWESKTHTTLPGTHAPLCTSDFVAVDQGNSSPKFVRVSTWNMPSTSKLASESSVPVVAVFQPFADLSPGEEPIPLVDHGNKGPARCAKCRAYINPWCTWASGGVRWKCNLCSHETEVSPEYVCNLDANLLRLDHLQRPELNKGTVDFVVTSSEDYWAQNPPHLISQPYYSVEEQPSGHREPVPMDYVFAFDVSNEAIASGFLRSACDSLKLLLFGNEAGSKPCLPSFNRVAIITYDKNIHFYDFTSEMIQLAVVADVEEVFVPSRTLFVEPLSRKLAIEALLDSIPLQYAENTSADSCFGSAIRAGLAALAGRGGHLVFFHSALPTIGAGALPLTPPSETALYDTDKEKNLHKPRSDTWNLIADECSEEGVGVSMFLAPGRYMDTGSVCLVSTQTGGEVFWHPRFSLQRDGPVLEDQLRRLIERMQGYNCTARVRCSNGLQVKSYQGSFQQASPNEIIFGNLSADNAFTVELEHTGSLSPRAYAYLQCAVLYTSVEGQRRVRVLNLAMNVVELAGSLFQFADLESVVCHFAKEAMASMSQQRTLIIREDLTEKCASILLGYRKQCAAATRATQLIIPEAFRALPAFTLALQKTKPLKARQVSSDVRNYHVHRILSMSPRTLMHYLYPRLLALHDLDDEIALPQLVRTDDGGKREATLMPSCMRNSYFFMEAGGVYMIDNEETTIFWIGSSASPQLLLDLFGVDDINAVDSQMHALPVLPSTLSRQVQSILAHRRAERGRATKILIARQNLDAAEIEFSDMLVEDQNNGAMSYLDYLALLHKQITNVLTNGGSLGGGSSMRGSIW</sequence>
<accession>A0A8H4QXD8</accession>
<dbReference type="InterPro" id="IPR036180">
    <property type="entry name" value="Gelsolin-like_dom_sf"/>
</dbReference>
<dbReference type="PANTHER" id="PTHR13803:SF4">
    <property type="entry name" value="SECRETORY 24CD, ISOFORM C"/>
    <property type="match status" value="1"/>
</dbReference>
<dbReference type="Pfam" id="PF08033">
    <property type="entry name" value="Sec23_BS"/>
    <property type="match status" value="1"/>
</dbReference>
<dbReference type="GO" id="GO:0070971">
    <property type="term" value="C:endoplasmic reticulum exit site"/>
    <property type="evidence" value="ECO:0007669"/>
    <property type="project" value="TreeGrafter"/>
</dbReference>
<evidence type="ECO:0000259" key="6">
    <source>
        <dbReference type="Pfam" id="PF04811"/>
    </source>
</evidence>
<dbReference type="EMBL" id="JAACJL010000017">
    <property type="protein sequence ID" value="KAF4618938.1"/>
    <property type="molecule type" value="Genomic_DNA"/>
</dbReference>
<evidence type="ECO:0000256" key="1">
    <source>
        <dbReference type="ARBA" id="ARBA00008334"/>
    </source>
</evidence>
<dbReference type="Gene3D" id="2.60.40.1670">
    <property type="entry name" value="beta-sandwich domain of Sec23/24"/>
    <property type="match status" value="1"/>
</dbReference>
<keyword evidence="3" id="KW-0653">Protein transport</keyword>
<dbReference type="AlphaFoldDB" id="A0A8H4QXD8"/>
<feature type="domain" description="Sec23/Sec24 helical" evidence="7">
    <location>
        <begin position="576"/>
        <end position="676"/>
    </location>
</feature>
<organism evidence="9 10">
    <name type="scientific">Agrocybe pediades</name>
    <dbReference type="NCBI Taxonomy" id="84607"/>
    <lineage>
        <taxon>Eukaryota</taxon>
        <taxon>Fungi</taxon>
        <taxon>Dikarya</taxon>
        <taxon>Basidiomycota</taxon>
        <taxon>Agaricomycotina</taxon>
        <taxon>Agaricomycetes</taxon>
        <taxon>Agaricomycetidae</taxon>
        <taxon>Agaricales</taxon>
        <taxon>Agaricineae</taxon>
        <taxon>Strophariaceae</taxon>
        <taxon>Agrocybe</taxon>
    </lineage>
</organism>
<evidence type="ECO:0000259" key="8">
    <source>
        <dbReference type="Pfam" id="PF08033"/>
    </source>
</evidence>
<protein>
    <submittedName>
        <fullName evidence="9">Uncharacterized protein</fullName>
    </submittedName>
</protein>
<evidence type="ECO:0000313" key="9">
    <source>
        <dbReference type="EMBL" id="KAF4618938.1"/>
    </source>
</evidence>
<dbReference type="GO" id="GO:0090110">
    <property type="term" value="P:COPII-coated vesicle cargo loading"/>
    <property type="evidence" value="ECO:0007669"/>
    <property type="project" value="TreeGrafter"/>
</dbReference>
<reference evidence="9 10" key="1">
    <citation type="submission" date="2019-12" db="EMBL/GenBank/DDBJ databases">
        <authorList>
            <person name="Floudas D."/>
            <person name="Bentzer J."/>
            <person name="Ahren D."/>
            <person name="Johansson T."/>
            <person name="Persson P."/>
            <person name="Tunlid A."/>
        </authorList>
    </citation>
    <scope>NUCLEOTIDE SEQUENCE [LARGE SCALE GENOMIC DNA]</scope>
    <source>
        <strain evidence="9 10">CBS 102.39</strain>
    </source>
</reference>
<dbReference type="Pfam" id="PF04811">
    <property type="entry name" value="Sec23_trunk"/>
    <property type="match status" value="1"/>
</dbReference>
<dbReference type="InterPro" id="IPR036175">
    <property type="entry name" value="Sec23/24_helical_dom_sf"/>
</dbReference>
<dbReference type="InterPro" id="IPR036174">
    <property type="entry name" value="Znf_Sec23_Sec24_sf"/>
</dbReference>
<dbReference type="GO" id="GO:0008270">
    <property type="term" value="F:zinc ion binding"/>
    <property type="evidence" value="ECO:0007669"/>
    <property type="project" value="InterPro"/>
</dbReference>
<dbReference type="InterPro" id="IPR007123">
    <property type="entry name" value="Gelsolin-like_dom"/>
</dbReference>
<dbReference type="Pfam" id="PF00626">
    <property type="entry name" value="Gelsolin"/>
    <property type="match status" value="1"/>
</dbReference>
<evidence type="ECO:0000259" key="7">
    <source>
        <dbReference type="Pfam" id="PF04815"/>
    </source>
</evidence>
<dbReference type="InterPro" id="IPR006896">
    <property type="entry name" value="Sec23/24_trunk_dom"/>
</dbReference>
<keyword evidence="2" id="KW-0813">Transport</keyword>
<dbReference type="InterPro" id="IPR006895">
    <property type="entry name" value="Znf_Sec23_Sec24"/>
</dbReference>
<dbReference type="Proteomes" id="UP000521872">
    <property type="component" value="Unassembled WGS sequence"/>
</dbReference>
<comment type="caution">
    <text evidence="9">The sequence shown here is derived from an EMBL/GenBank/DDBJ whole genome shotgun (WGS) entry which is preliminary data.</text>
</comment>
<dbReference type="InterPro" id="IPR036465">
    <property type="entry name" value="vWFA_dom_sf"/>
</dbReference>
<evidence type="ECO:0000313" key="10">
    <source>
        <dbReference type="Proteomes" id="UP000521872"/>
    </source>
</evidence>
<dbReference type="SUPFAM" id="SSF82919">
    <property type="entry name" value="Zn-finger domain of Sec23/24"/>
    <property type="match status" value="1"/>
</dbReference>
<feature type="domain" description="Gelsolin-like" evidence="4">
    <location>
        <begin position="718"/>
        <end position="772"/>
    </location>
</feature>
<evidence type="ECO:0000259" key="4">
    <source>
        <dbReference type="Pfam" id="PF00626"/>
    </source>
</evidence>
<proteinExistence type="inferred from homology"/>
<dbReference type="Gene3D" id="1.20.120.730">
    <property type="entry name" value="Sec23/Sec24 helical domain"/>
    <property type="match status" value="1"/>
</dbReference>
<dbReference type="InterPro" id="IPR029006">
    <property type="entry name" value="ADF-H/Gelsolin-like_dom_sf"/>
</dbReference>
<feature type="domain" description="Sec23/Sec24 beta-sandwich" evidence="8">
    <location>
        <begin position="481"/>
        <end position="565"/>
    </location>
</feature>
<feature type="domain" description="Sec23/Sec24 trunk" evidence="6">
    <location>
        <begin position="235"/>
        <end position="475"/>
    </location>
</feature>
<dbReference type="SUPFAM" id="SSF81995">
    <property type="entry name" value="beta-sandwich domain of Sec23/24"/>
    <property type="match status" value="1"/>
</dbReference>
<dbReference type="InterPro" id="IPR050550">
    <property type="entry name" value="SEC23_SEC24_subfamily"/>
</dbReference>
<name>A0A8H4QXD8_9AGAR</name>
<keyword evidence="10" id="KW-1185">Reference proteome</keyword>
<dbReference type="Gene3D" id="2.30.30.380">
    <property type="entry name" value="Zn-finger domain of Sec23/24"/>
    <property type="match status" value="1"/>
</dbReference>
<dbReference type="PANTHER" id="PTHR13803">
    <property type="entry name" value="SEC24-RELATED PROTEIN"/>
    <property type="match status" value="1"/>
</dbReference>
<evidence type="ECO:0000259" key="5">
    <source>
        <dbReference type="Pfam" id="PF04810"/>
    </source>
</evidence>
<feature type="domain" description="Zinc finger Sec23/Sec24-type" evidence="5">
    <location>
        <begin position="137"/>
        <end position="175"/>
    </location>
</feature>
<dbReference type="GO" id="GO:0030127">
    <property type="term" value="C:COPII vesicle coat"/>
    <property type="evidence" value="ECO:0007669"/>
    <property type="project" value="InterPro"/>
</dbReference>
<dbReference type="SUPFAM" id="SSF81811">
    <property type="entry name" value="Helical domain of Sec23/24"/>
    <property type="match status" value="1"/>
</dbReference>
<dbReference type="Pfam" id="PF04815">
    <property type="entry name" value="Sec23_helical"/>
    <property type="match status" value="1"/>
</dbReference>
<dbReference type="GO" id="GO:0000149">
    <property type="term" value="F:SNARE binding"/>
    <property type="evidence" value="ECO:0007669"/>
    <property type="project" value="TreeGrafter"/>
</dbReference>
<dbReference type="SUPFAM" id="SSF53300">
    <property type="entry name" value="vWA-like"/>
    <property type="match status" value="1"/>
</dbReference>
<evidence type="ECO:0000256" key="2">
    <source>
        <dbReference type="ARBA" id="ARBA00022448"/>
    </source>
</evidence>
<dbReference type="Gene3D" id="3.40.50.410">
    <property type="entry name" value="von Willebrand factor, type A domain"/>
    <property type="match status" value="1"/>
</dbReference>
<gene>
    <name evidence="9" type="ORF">D9613_010130</name>
</gene>
<dbReference type="Gene3D" id="3.40.20.10">
    <property type="entry name" value="Severin"/>
    <property type="match status" value="1"/>
</dbReference>
<comment type="similarity">
    <text evidence="1">Belongs to the SEC23/SEC24 family. SEC24 subfamily.</text>
</comment>
<dbReference type="SUPFAM" id="SSF82754">
    <property type="entry name" value="C-terminal, gelsolin-like domain of Sec23/24"/>
    <property type="match status" value="1"/>
</dbReference>